<evidence type="ECO:0000313" key="4">
    <source>
        <dbReference type="Proteomes" id="UP000622552"/>
    </source>
</evidence>
<dbReference type="Proteomes" id="UP000622552">
    <property type="component" value="Unassembled WGS sequence"/>
</dbReference>
<keyword evidence="4" id="KW-1185">Reference proteome</keyword>
<accession>A0A8J7GHT5</accession>
<proteinExistence type="predicted"/>
<gene>
    <name evidence="3" type="ORF">IW245_005628</name>
</gene>
<dbReference type="AlphaFoldDB" id="A0A8J7GHT5"/>
<organism evidence="3 4">
    <name type="scientific">Longispora fulva</name>
    <dbReference type="NCBI Taxonomy" id="619741"/>
    <lineage>
        <taxon>Bacteria</taxon>
        <taxon>Bacillati</taxon>
        <taxon>Actinomycetota</taxon>
        <taxon>Actinomycetes</taxon>
        <taxon>Micromonosporales</taxon>
        <taxon>Micromonosporaceae</taxon>
        <taxon>Longispora</taxon>
    </lineage>
</organism>
<dbReference type="EMBL" id="JADOUF010000001">
    <property type="protein sequence ID" value="MBG6139434.1"/>
    <property type="molecule type" value="Genomic_DNA"/>
</dbReference>
<evidence type="ECO:0000259" key="2">
    <source>
        <dbReference type="Pfam" id="PF11611"/>
    </source>
</evidence>
<dbReference type="RefSeq" id="WP_197006091.1">
    <property type="nucleotide sequence ID" value="NZ_BONS01000012.1"/>
</dbReference>
<sequence>MANKSKLPLALGIAALLLVVVLGALVLSTGGKNEDKKAAATPTPSATGPIRDAGFEFVAQNVRCGVERVGTDALNKTPQGQYCLVTLGVKNTATEARVFTDSLQRAFTDAPAEVRSDPVAGVYANGDNQALVKEIPAGAQATGIVVFDIPKGAKLTRLELHGGVSGQGTVVPVS</sequence>
<feature type="domain" description="DUF4352" evidence="2">
    <location>
        <begin position="51"/>
        <end position="167"/>
    </location>
</feature>
<dbReference type="InterPro" id="IPR029051">
    <property type="entry name" value="DUF4352"/>
</dbReference>
<comment type="caution">
    <text evidence="3">The sequence shown here is derived from an EMBL/GenBank/DDBJ whole genome shotgun (WGS) entry which is preliminary data.</text>
</comment>
<dbReference type="Pfam" id="PF11611">
    <property type="entry name" value="DUF4352"/>
    <property type="match status" value="1"/>
</dbReference>
<reference evidence="3" key="1">
    <citation type="submission" date="2020-11" db="EMBL/GenBank/DDBJ databases">
        <title>Sequencing the genomes of 1000 actinobacteria strains.</title>
        <authorList>
            <person name="Klenk H.-P."/>
        </authorList>
    </citation>
    <scope>NUCLEOTIDE SEQUENCE</scope>
    <source>
        <strain evidence="3">DSM 45356</strain>
    </source>
</reference>
<protein>
    <recommendedName>
        <fullName evidence="2">DUF4352 domain-containing protein</fullName>
    </recommendedName>
</protein>
<keyword evidence="1" id="KW-0732">Signal</keyword>
<dbReference type="Gene3D" id="2.60.40.1240">
    <property type="match status" value="1"/>
</dbReference>
<name>A0A8J7GHT5_9ACTN</name>
<dbReference type="InterPro" id="IPR029050">
    <property type="entry name" value="Immunoprotect_excell_Ig-like"/>
</dbReference>
<evidence type="ECO:0000313" key="3">
    <source>
        <dbReference type="EMBL" id="MBG6139434.1"/>
    </source>
</evidence>
<evidence type="ECO:0000256" key="1">
    <source>
        <dbReference type="ARBA" id="ARBA00022729"/>
    </source>
</evidence>